<dbReference type="GO" id="GO:0000981">
    <property type="term" value="F:DNA-binding transcription factor activity, RNA polymerase II-specific"/>
    <property type="evidence" value="ECO:0007669"/>
    <property type="project" value="InterPro"/>
</dbReference>
<dbReference type="PROSITE" id="PS00463">
    <property type="entry name" value="ZN2_CY6_FUNGAL_1"/>
    <property type="match status" value="1"/>
</dbReference>
<protein>
    <recommendedName>
        <fullName evidence="7">Zn(2)-C6 fungal-type domain-containing protein</fullName>
    </recommendedName>
</protein>
<dbReference type="PROSITE" id="PS50048">
    <property type="entry name" value="ZN2_CY6_FUNGAL_2"/>
    <property type="match status" value="1"/>
</dbReference>
<evidence type="ECO:0000256" key="4">
    <source>
        <dbReference type="ARBA" id="ARBA00023163"/>
    </source>
</evidence>
<gene>
    <name evidence="8" type="ORF">SCHCODRAFT_269948</name>
</gene>
<feature type="compositionally biased region" description="Polar residues" evidence="6">
    <location>
        <begin position="115"/>
        <end position="127"/>
    </location>
</feature>
<dbReference type="CDD" id="cd12148">
    <property type="entry name" value="fungal_TF_MHR"/>
    <property type="match status" value="1"/>
</dbReference>
<keyword evidence="2" id="KW-0479">Metal-binding</keyword>
<proteinExistence type="predicted"/>
<feature type="compositionally biased region" description="Polar residues" evidence="6">
    <location>
        <begin position="136"/>
        <end position="152"/>
    </location>
</feature>
<feature type="compositionally biased region" description="Low complexity" evidence="6">
    <location>
        <begin position="596"/>
        <end position="605"/>
    </location>
</feature>
<dbReference type="VEuPathDB" id="FungiDB:SCHCODRAFT_02485027"/>
<dbReference type="GO" id="GO:0003677">
    <property type="term" value="F:DNA binding"/>
    <property type="evidence" value="ECO:0007669"/>
    <property type="project" value="InterPro"/>
</dbReference>
<evidence type="ECO:0000313" key="8">
    <source>
        <dbReference type="EMBL" id="EFJ00444.1"/>
    </source>
</evidence>
<dbReference type="InterPro" id="IPR001138">
    <property type="entry name" value="Zn2Cys6_DnaBD"/>
</dbReference>
<dbReference type="PANTHER" id="PTHR47338">
    <property type="entry name" value="ZN(II)2CYS6 TRANSCRIPTION FACTOR (EUROFUNG)-RELATED"/>
    <property type="match status" value="1"/>
</dbReference>
<comment type="subcellular location">
    <subcellularLocation>
        <location evidence="1">Nucleus</location>
    </subcellularLocation>
</comment>
<keyword evidence="5" id="KW-0539">Nucleus</keyword>
<accession>D8PT29</accession>
<dbReference type="Proteomes" id="UP000007431">
    <property type="component" value="Unassembled WGS sequence"/>
</dbReference>
<feature type="non-terminal residue" evidence="8">
    <location>
        <position position="803"/>
    </location>
</feature>
<keyword evidence="3" id="KW-0805">Transcription regulation</keyword>
<dbReference type="OrthoDB" id="2123952at2759"/>
<keyword evidence="4" id="KW-0804">Transcription</keyword>
<dbReference type="GO" id="GO:0008270">
    <property type="term" value="F:zinc ion binding"/>
    <property type="evidence" value="ECO:0007669"/>
    <property type="project" value="InterPro"/>
</dbReference>
<evidence type="ECO:0000313" key="9">
    <source>
        <dbReference type="Proteomes" id="UP000007431"/>
    </source>
</evidence>
<dbReference type="KEGG" id="scm:SCHCO_02485027"/>
<dbReference type="RefSeq" id="XP_003035346.1">
    <property type="nucleotide sequence ID" value="XM_003035300.1"/>
</dbReference>
<evidence type="ECO:0000256" key="2">
    <source>
        <dbReference type="ARBA" id="ARBA00022723"/>
    </source>
</evidence>
<evidence type="ECO:0000259" key="7">
    <source>
        <dbReference type="PROSITE" id="PS50048"/>
    </source>
</evidence>
<feature type="compositionally biased region" description="Low complexity" evidence="6">
    <location>
        <begin position="623"/>
        <end position="647"/>
    </location>
</feature>
<dbReference type="GO" id="GO:0005634">
    <property type="term" value="C:nucleus"/>
    <property type="evidence" value="ECO:0007669"/>
    <property type="project" value="UniProtKB-SubCell"/>
</dbReference>
<dbReference type="InterPro" id="IPR050815">
    <property type="entry name" value="TF_fung"/>
</dbReference>
<feature type="region of interest" description="Disordered" evidence="6">
    <location>
        <begin position="1"/>
        <end position="39"/>
    </location>
</feature>
<dbReference type="Pfam" id="PF00172">
    <property type="entry name" value="Zn_clus"/>
    <property type="match status" value="1"/>
</dbReference>
<dbReference type="PANTHER" id="PTHR47338:SF5">
    <property type="entry name" value="ZN(II)2CYS6 TRANSCRIPTION FACTOR (EUROFUNG)"/>
    <property type="match status" value="1"/>
</dbReference>
<feature type="region of interest" description="Disordered" evidence="6">
    <location>
        <begin position="589"/>
        <end position="649"/>
    </location>
</feature>
<dbReference type="InterPro" id="IPR036864">
    <property type="entry name" value="Zn2-C6_fun-type_DNA-bd_sf"/>
</dbReference>
<dbReference type="AlphaFoldDB" id="D8PT29"/>
<feature type="compositionally biased region" description="Low complexity" evidence="6">
    <location>
        <begin position="717"/>
        <end position="731"/>
    </location>
</feature>
<dbReference type="Pfam" id="PF04082">
    <property type="entry name" value="Fungal_trans"/>
    <property type="match status" value="1"/>
</dbReference>
<dbReference type="CDD" id="cd00067">
    <property type="entry name" value="GAL4"/>
    <property type="match status" value="1"/>
</dbReference>
<feature type="domain" description="Zn(2)-C6 fungal-type" evidence="7">
    <location>
        <begin position="45"/>
        <end position="74"/>
    </location>
</feature>
<dbReference type="GO" id="GO:0006351">
    <property type="term" value="P:DNA-templated transcription"/>
    <property type="evidence" value="ECO:0007669"/>
    <property type="project" value="InterPro"/>
</dbReference>
<evidence type="ECO:0000256" key="1">
    <source>
        <dbReference type="ARBA" id="ARBA00004123"/>
    </source>
</evidence>
<feature type="region of interest" description="Disordered" evidence="6">
    <location>
        <begin position="692"/>
        <end position="803"/>
    </location>
</feature>
<organism evidence="9">
    <name type="scientific">Schizophyllum commune (strain H4-8 / FGSC 9210)</name>
    <name type="common">Split gill fungus</name>
    <dbReference type="NCBI Taxonomy" id="578458"/>
    <lineage>
        <taxon>Eukaryota</taxon>
        <taxon>Fungi</taxon>
        <taxon>Dikarya</taxon>
        <taxon>Basidiomycota</taxon>
        <taxon>Agaricomycotina</taxon>
        <taxon>Agaricomycetes</taxon>
        <taxon>Agaricomycetidae</taxon>
        <taxon>Agaricales</taxon>
        <taxon>Schizophyllaceae</taxon>
        <taxon>Schizophyllum</taxon>
    </lineage>
</organism>
<dbReference type="InParanoid" id="D8PT29"/>
<feature type="region of interest" description="Disordered" evidence="6">
    <location>
        <begin position="83"/>
        <end position="183"/>
    </location>
</feature>
<dbReference type="GeneID" id="9597158"/>
<evidence type="ECO:0000256" key="5">
    <source>
        <dbReference type="ARBA" id="ARBA00023242"/>
    </source>
</evidence>
<dbReference type="SMART" id="SM00066">
    <property type="entry name" value="GAL4"/>
    <property type="match status" value="1"/>
</dbReference>
<dbReference type="InterPro" id="IPR007219">
    <property type="entry name" value="XnlR_reg_dom"/>
</dbReference>
<dbReference type="HOGENOM" id="CLU_011354_0_0_1"/>
<dbReference type="SUPFAM" id="SSF57701">
    <property type="entry name" value="Zn2/Cys6 DNA-binding domain"/>
    <property type="match status" value="1"/>
</dbReference>
<sequence>MAFDWRSHHTPSPTPSPAPQEMSDEQSAQSSHQQRVRRRKRLAKACDNCHKAKRRCDGNVPCSNCHHASKTCTYTDALGRPVPAPGQMRLEGPSSQPKVIPPPAGTSGKYYFTSFPPQSYEQSTSQPLPELPALGPSTSSSLAPPSDNGPSRQHTRQTDERYNPMRRPHPSPREQVQAETPESVLTLQHARKIPLDNALTRELVNLFFTHCQPARMIFHKPTIETALAHNTIPGYLLFAICALAAPLSKQPRIQCTPARYGGTPFAQEALSLMFDGAGRLLCEANLSTAQALCLLQIHDMISSWPAASWNKKHSSLALLIVEKLGVNQPEYRYSTPLPSTEHIRASIDRECVRRVYWLTYIMDIYASIYFKAEPTWLEREPHCPLPQDETTFELATQAATPEFLHLPGSQTTSASETGHLVRITAIWGEIELALDAVDDPDLKQEVSANKFSALQEKYEAWEKSLPQHLAFTEENLEYQKSMLATSSNTGAWSWACMHVYRATSVLALHYARKMLQPGAMLGCPSWPVPVILTIHQMMGDRAMNSTLLGGILWALMKYCGRNDDEIHKLIDANNNLWGVYMPRLVADKRSAHRHMSPPSSHSSPAQTPEPRSGPRLKHPSMSGPPTSASYASSTTSHPTPSMSSSLPPLVPPGHMPNLIAPLSANIPPPFLASHYPQAPIVPANAIPPEFMAGPPPPSIAQWMHSRRPPTASWSEPSSSNAQAHHNHNNNALPSLKSSGLLEFAGKGTADPSSIPPPPPLAGPSIDTSMRQSTSDAKDGQPLSTPVRSAPVGMPWLADEPVSR</sequence>
<dbReference type="EMBL" id="GL377303">
    <property type="protein sequence ID" value="EFJ00444.1"/>
    <property type="molecule type" value="Genomic_DNA"/>
</dbReference>
<reference evidence="8 9" key="1">
    <citation type="journal article" date="2010" name="Nat. Biotechnol.">
        <title>Genome sequence of the model mushroom Schizophyllum commune.</title>
        <authorList>
            <person name="Ohm R.A."/>
            <person name="de Jong J.F."/>
            <person name="Lugones L.G."/>
            <person name="Aerts A."/>
            <person name="Kothe E."/>
            <person name="Stajich J.E."/>
            <person name="de Vries R.P."/>
            <person name="Record E."/>
            <person name="Levasseur A."/>
            <person name="Baker S.E."/>
            <person name="Bartholomew K.A."/>
            <person name="Coutinho P.M."/>
            <person name="Erdmann S."/>
            <person name="Fowler T.J."/>
            <person name="Gathman A.C."/>
            <person name="Lombard V."/>
            <person name="Henrissat B."/>
            <person name="Knabe N."/>
            <person name="Kuees U."/>
            <person name="Lilly W.W."/>
            <person name="Lindquist E."/>
            <person name="Lucas S."/>
            <person name="Magnuson J.K."/>
            <person name="Piumi F."/>
            <person name="Raudaskoski M."/>
            <person name="Salamov A."/>
            <person name="Schmutz J."/>
            <person name="Schwarze F.W.M.R."/>
            <person name="vanKuyk P.A."/>
            <person name="Horton J.S."/>
            <person name="Grigoriev I.V."/>
            <person name="Woesten H.A.B."/>
        </authorList>
    </citation>
    <scope>NUCLEOTIDE SEQUENCE [LARGE SCALE GENOMIC DNA]</scope>
    <source>
        <strain evidence="9">H4-8 / FGSC 9210</strain>
    </source>
</reference>
<feature type="compositionally biased region" description="Polar residues" evidence="6">
    <location>
        <begin position="765"/>
        <end position="774"/>
    </location>
</feature>
<dbReference type="OMA" id="SKPCTYT"/>
<name>D8PT29_SCHCM</name>
<evidence type="ECO:0000256" key="6">
    <source>
        <dbReference type="SAM" id="MobiDB-lite"/>
    </source>
</evidence>
<evidence type="ECO:0000256" key="3">
    <source>
        <dbReference type="ARBA" id="ARBA00023015"/>
    </source>
</evidence>
<keyword evidence="9" id="KW-1185">Reference proteome</keyword>
<dbReference type="STRING" id="578458.D8PT29"/>
<dbReference type="Gene3D" id="4.10.240.10">
    <property type="entry name" value="Zn(2)-C6 fungal-type DNA-binding domain"/>
    <property type="match status" value="1"/>
</dbReference>
<dbReference type="eggNOG" id="ENOG502S24A">
    <property type="taxonomic scope" value="Eukaryota"/>
</dbReference>